<reference evidence="2 3" key="1">
    <citation type="submission" date="2017-09" db="EMBL/GenBank/DDBJ databases">
        <title>Complete genome sequence of Oxytococcus suis strain ZY16052.</title>
        <authorList>
            <person name="Li F."/>
        </authorList>
    </citation>
    <scope>NUCLEOTIDE SEQUENCE [LARGE SCALE GENOMIC DNA]</scope>
    <source>
        <strain evidence="2 3">ZY16052</strain>
    </source>
</reference>
<dbReference type="Gene3D" id="2.30.110.10">
    <property type="entry name" value="Electron Transport, Fmn-binding Protein, Chain A"/>
    <property type="match status" value="1"/>
</dbReference>
<evidence type="ECO:0000259" key="1">
    <source>
        <dbReference type="Pfam" id="PF01243"/>
    </source>
</evidence>
<evidence type="ECO:0000313" key="2">
    <source>
        <dbReference type="EMBL" id="AXY25814.1"/>
    </source>
</evidence>
<dbReference type="InterPro" id="IPR011576">
    <property type="entry name" value="Pyridox_Oxase_N"/>
</dbReference>
<feature type="domain" description="Pyridoxamine 5'-phosphate oxidase N-terminal" evidence="1">
    <location>
        <begin position="14"/>
        <end position="120"/>
    </location>
</feature>
<gene>
    <name evidence="2" type="ORF">CL176_07285</name>
</gene>
<dbReference type="Pfam" id="PF01243">
    <property type="entry name" value="PNPOx_N"/>
    <property type="match status" value="1"/>
</dbReference>
<accession>A0A347WL57</accession>
<dbReference type="RefSeq" id="WP_118990714.1">
    <property type="nucleotide sequence ID" value="NZ_CP023434.1"/>
</dbReference>
<sequence length="143" mass="16222">MTYTDYLQILQDEIGASVFATVDKDGHPHSRIANVGVADENGIFFMTSPKTQFYAQLQDKPEVAITGMVNNDKGIQVIRVEGQVREIGKDRLEEILQDNPYVNDVYPDAEDQKSAQAFQVYKGKGTYQHLQKRVSEEFSFDLE</sequence>
<dbReference type="SUPFAM" id="SSF50475">
    <property type="entry name" value="FMN-binding split barrel"/>
    <property type="match status" value="1"/>
</dbReference>
<dbReference type="AlphaFoldDB" id="A0A347WL57"/>
<evidence type="ECO:0000313" key="3">
    <source>
        <dbReference type="Proteomes" id="UP000263232"/>
    </source>
</evidence>
<dbReference type="InterPro" id="IPR012349">
    <property type="entry name" value="Split_barrel_FMN-bd"/>
</dbReference>
<dbReference type="OrthoDB" id="2220294at2"/>
<dbReference type="GO" id="GO:0005524">
    <property type="term" value="F:ATP binding"/>
    <property type="evidence" value="ECO:0007669"/>
    <property type="project" value="UniProtKB-KW"/>
</dbReference>
<dbReference type="KEGG" id="abae:CL176_07285"/>
<dbReference type="Proteomes" id="UP000263232">
    <property type="component" value="Chromosome"/>
</dbReference>
<name>A0A347WL57_9LACT</name>
<keyword evidence="2" id="KW-0547">Nucleotide-binding</keyword>
<proteinExistence type="predicted"/>
<keyword evidence="3" id="KW-1185">Reference proteome</keyword>
<protein>
    <submittedName>
        <fullName evidence="2">ABC transporter ATP-binding protein</fullName>
    </submittedName>
</protein>
<dbReference type="EMBL" id="CP023434">
    <property type="protein sequence ID" value="AXY25814.1"/>
    <property type="molecule type" value="Genomic_DNA"/>
</dbReference>
<organism evidence="2 3">
    <name type="scientific">Suicoccus acidiformans</name>
    <dbReference type="NCBI Taxonomy" id="2036206"/>
    <lineage>
        <taxon>Bacteria</taxon>
        <taxon>Bacillati</taxon>
        <taxon>Bacillota</taxon>
        <taxon>Bacilli</taxon>
        <taxon>Lactobacillales</taxon>
        <taxon>Aerococcaceae</taxon>
        <taxon>Suicoccus</taxon>
    </lineage>
</organism>
<keyword evidence="2" id="KW-0067">ATP-binding</keyword>